<name>A0ABT1NRW5_9MICC</name>
<dbReference type="RefSeq" id="WP_255864994.1">
    <property type="nucleotide sequence ID" value="NZ_CP104263.1"/>
</dbReference>
<dbReference type="InterPro" id="IPR021246">
    <property type="entry name" value="DUF2797"/>
</dbReference>
<evidence type="ECO:0000313" key="1">
    <source>
        <dbReference type="EMBL" id="MCQ1949209.1"/>
    </source>
</evidence>
<proteinExistence type="predicted"/>
<dbReference type="Proteomes" id="UP001206924">
    <property type="component" value="Unassembled WGS sequence"/>
</dbReference>
<accession>A0ABT1NRW5</accession>
<reference evidence="1 2" key="1">
    <citation type="submission" date="2022-07" db="EMBL/GenBank/DDBJ databases">
        <title>Novel species in genus Arthrobacter.</title>
        <authorList>
            <person name="Liu Y."/>
        </authorList>
    </citation>
    <scope>NUCLEOTIDE SEQUENCE [LARGE SCALE GENOMIC DNA]</scope>
    <source>
        <strain evidence="2">zg-Y859</strain>
    </source>
</reference>
<comment type="caution">
    <text evidence="1">The sequence shown here is derived from an EMBL/GenBank/DDBJ whole genome shotgun (WGS) entry which is preliminary data.</text>
</comment>
<dbReference type="EMBL" id="JANFLP010000005">
    <property type="protein sequence ID" value="MCQ1949209.1"/>
    <property type="molecule type" value="Genomic_DNA"/>
</dbReference>
<sequence length="316" mass="33685">MPAAGGTAASADAGRFLCSGTSWDIAGPNLSLHLPSGRAEKQPLVPGTELRFRVLADNNGNEKFCLGSWQVNDDGVQSHTPCPGQAPAERGYQCSSCFIRDEVRGIHNSHRADSIPDALRRYLDQPHWLYVATFADGSTKVGTAADGRKQLRLIEQGAVHARYVARAGDGLVVRILEDAVTAVVGLQQAVRAGTKTAALARPLAATELDARNAEAAESVRSMLADLAIAGFRTADEVWEPPAQFRTVLETPCELYPCDPGSGEHGMVIQAVLGATALVQVDGEETLFAADLSRLKGRRLQYGPFRTAVPALQAALF</sequence>
<gene>
    <name evidence="1" type="ORF">NNX28_04610</name>
</gene>
<dbReference type="Pfam" id="PF10977">
    <property type="entry name" value="DUF2797"/>
    <property type="match status" value="1"/>
</dbReference>
<keyword evidence="2" id="KW-1185">Reference proteome</keyword>
<organism evidence="1 2">
    <name type="scientific">Arthrobacter jinronghuae</name>
    <dbReference type="NCBI Taxonomy" id="2964609"/>
    <lineage>
        <taxon>Bacteria</taxon>
        <taxon>Bacillati</taxon>
        <taxon>Actinomycetota</taxon>
        <taxon>Actinomycetes</taxon>
        <taxon>Micrococcales</taxon>
        <taxon>Micrococcaceae</taxon>
        <taxon>Arthrobacter</taxon>
    </lineage>
</organism>
<protein>
    <submittedName>
        <fullName evidence="1">DUF2797 domain-containing protein</fullName>
    </submittedName>
</protein>
<evidence type="ECO:0000313" key="2">
    <source>
        <dbReference type="Proteomes" id="UP001206924"/>
    </source>
</evidence>